<dbReference type="KEGG" id="cohn:KCTCHS21_21660"/>
<keyword evidence="1" id="KW-0378">Hydrolase</keyword>
<dbReference type="SUPFAM" id="SSF52266">
    <property type="entry name" value="SGNH hydrolase"/>
    <property type="match status" value="1"/>
</dbReference>
<evidence type="ECO:0000259" key="2">
    <source>
        <dbReference type="Pfam" id="PF03629"/>
    </source>
</evidence>
<evidence type="ECO:0000313" key="3">
    <source>
        <dbReference type="EMBL" id="BBI32767.1"/>
    </source>
</evidence>
<feature type="domain" description="Sialate O-acetylesterase" evidence="2">
    <location>
        <begin position="256"/>
        <end position="353"/>
    </location>
</feature>
<proteinExistence type="predicted"/>
<name>A0A3T1D3T5_9BACL</name>
<reference evidence="3 4" key="1">
    <citation type="submission" date="2019-01" db="EMBL/GenBank/DDBJ databases">
        <title>Complete genome sequence of Cohnella hallensis HS21 isolated from Korean fir (Abies koreana) rhizospheric soil.</title>
        <authorList>
            <person name="Jiang L."/>
            <person name="Kang S.W."/>
            <person name="Kim S."/>
            <person name="Jung J."/>
            <person name="Kim C.Y."/>
            <person name="Kim D.H."/>
            <person name="Kim S.W."/>
            <person name="Lee J."/>
        </authorList>
    </citation>
    <scope>NUCLEOTIDE SEQUENCE [LARGE SCALE GENOMIC DNA]</scope>
    <source>
        <strain evidence="3 4">HS21</strain>
    </source>
</reference>
<accession>A0A3T1D3T5</accession>
<organism evidence="3 4">
    <name type="scientific">Cohnella abietis</name>
    <dbReference type="NCBI Taxonomy" id="2507935"/>
    <lineage>
        <taxon>Bacteria</taxon>
        <taxon>Bacillati</taxon>
        <taxon>Bacillota</taxon>
        <taxon>Bacilli</taxon>
        <taxon>Bacillales</taxon>
        <taxon>Paenibacillaceae</taxon>
        <taxon>Cohnella</taxon>
    </lineage>
</organism>
<dbReference type="GO" id="GO:0001681">
    <property type="term" value="F:sialate O-acetylesterase activity"/>
    <property type="evidence" value="ECO:0007669"/>
    <property type="project" value="InterPro"/>
</dbReference>
<gene>
    <name evidence="3" type="ORF">KCTCHS21_21660</name>
</gene>
<dbReference type="AlphaFoldDB" id="A0A3T1D3T5"/>
<dbReference type="Pfam" id="PF03629">
    <property type="entry name" value="SASA"/>
    <property type="match status" value="1"/>
</dbReference>
<dbReference type="GO" id="GO:0005975">
    <property type="term" value="P:carbohydrate metabolic process"/>
    <property type="evidence" value="ECO:0007669"/>
    <property type="project" value="TreeGrafter"/>
</dbReference>
<evidence type="ECO:0000256" key="1">
    <source>
        <dbReference type="ARBA" id="ARBA00022801"/>
    </source>
</evidence>
<dbReference type="PANTHER" id="PTHR22901:SF0">
    <property type="entry name" value="SIALATE O-ACETYLESTERASE"/>
    <property type="match status" value="1"/>
</dbReference>
<keyword evidence="4" id="KW-1185">Reference proteome</keyword>
<protein>
    <submittedName>
        <fullName evidence="3">9-O-acetylesterase</fullName>
    </submittedName>
</protein>
<dbReference type="Gene3D" id="3.40.50.1110">
    <property type="entry name" value="SGNH hydrolase"/>
    <property type="match status" value="1"/>
</dbReference>
<dbReference type="OrthoDB" id="9795554at2"/>
<dbReference type="RefSeq" id="WP_130607537.1">
    <property type="nucleotide sequence ID" value="NZ_AP019400.1"/>
</dbReference>
<dbReference type="EMBL" id="AP019400">
    <property type="protein sequence ID" value="BBI32767.1"/>
    <property type="molecule type" value="Genomic_DNA"/>
</dbReference>
<dbReference type="InterPro" id="IPR039329">
    <property type="entry name" value="SIAE"/>
</dbReference>
<dbReference type="InterPro" id="IPR036514">
    <property type="entry name" value="SGNH_hydro_sf"/>
</dbReference>
<dbReference type="PANTHER" id="PTHR22901">
    <property type="entry name" value="SIALATE O-ACETYLESTERASE"/>
    <property type="match status" value="1"/>
</dbReference>
<dbReference type="Proteomes" id="UP000289856">
    <property type="component" value="Chromosome"/>
</dbReference>
<dbReference type="InterPro" id="IPR005181">
    <property type="entry name" value="SASA"/>
</dbReference>
<evidence type="ECO:0000313" key="4">
    <source>
        <dbReference type="Proteomes" id="UP000289856"/>
    </source>
</evidence>
<sequence>MNKPLRLDPLFNDHMVIQRDKPFFVWGTGLDGIRVTVTCRSVSAAVEIHEGQWRVAFPAMGVGEPSELIVQSEGITLTLVDVVFGDVWLAGGQSNMEWPLSKSTDGQSVIEAANLPLLRYYDVPKVAFEEAGINYKGKWKRLTPENAGGLSAVAYYYARELIASENVPIGIIGCNWGATSASCWIDKEVLKSDPELSMYPKEFEEQMQGFNWQEFIQENKEYVEAISQFNKRIELGFEGEERGPFPWPAPLNPHSFARPSGLYETMLRKVFSYRIKGVIYYQGESDVNHPELYSQLLEALILDWRRQWQDKELPFFFVQLPIYAYNNNPAGEEWPLIREAQQLVAERVPYTGMAVLLDCGEAADIHPADKKPVGERLALLALDKVYGRTVKSSGPVFSSCSTEQGQVFIHFAHAEAGLIIRAGDQVAGFEVAAEDGEFISATAEISGNTVKVSHVEVPSPRYVRYGWANVTDANLLGVDGLPAAPFLKACPT</sequence>